<protein>
    <submittedName>
        <fullName evidence="1">Uncharacterized protein</fullName>
    </submittedName>
</protein>
<proteinExistence type="predicted"/>
<accession>A0A1A9FU69</accession>
<sequence>MTTLAPTTSRRNFWCCLFLLVLALPLAVFVQSKGEIVGWVKATLLEIKPLPPGSSALYAQARFRSSGLESFDGPLPKTKLVAAKLDITLEDVAAFKAAMPCEISLLDAQHRRFKPLSPIDGDLRKRKPEWAEKPDCNSLIGEERAGHRIEVVETYLVPDDAKIMSIDISMAGIKPQRLVLAAF</sequence>
<dbReference type="KEGG" id="ops:A8A54_18550"/>
<evidence type="ECO:0000313" key="1">
    <source>
        <dbReference type="EMBL" id="OYR23900.1"/>
    </source>
</evidence>
<keyword evidence="2" id="KW-1185">Reference proteome</keyword>
<reference evidence="1 2" key="1">
    <citation type="submission" date="2017-07" db="EMBL/GenBank/DDBJ databases">
        <title>Phylogenetic study on the rhizospheric bacterium Ochrobactrum sp. A44.</title>
        <authorList>
            <person name="Krzyzanowska D.M."/>
            <person name="Ossowicki A."/>
            <person name="Rajewska M."/>
            <person name="Maciag T."/>
            <person name="Kaczynski Z."/>
            <person name="Czerwicka M."/>
            <person name="Jafra S."/>
        </authorList>
    </citation>
    <scope>NUCLEOTIDE SEQUENCE [LARGE SCALE GENOMIC DNA]</scope>
    <source>
        <strain evidence="1 2">CCUG 30717</strain>
    </source>
</reference>
<comment type="caution">
    <text evidence="1">The sequence shown here is derived from an EMBL/GenBank/DDBJ whole genome shotgun (WGS) entry which is preliminary data.</text>
</comment>
<dbReference type="OrthoDB" id="7348044at2"/>
<dbReference type="RefSeq" id="WP_064322593.1">
    <property type="nucleotide sequence ID" value="NZ_CP015776.1"/>
</dbReference>
<name>A0A1A9FU69_9HYPH</name>
<dbReference type="AlphaFoldDB" id="A0A1A9FU69"/>
<organism evidence="1 2">
    <name type="scientific">Brucella pseudogrignonensis</name>
    <dbReference type="NCBI Taxonomy" id="419475"/>
    <lineage>
        <taxon>Bacteria</taxon>
        <taxon>Pseudomonadati</taxon>
        <taxon>Pseudomonadota</taxon>
        <taxon>Alphaproteobacteria</taxon>
        <taxon>Hyphomicrobiales</taxon>
        <taxon>Brucellaceae</taxon>
        <taxon>Brucella/Ochrobactrum group</taxon>
        <taxon>Brucella</taxon>
    </lineage>
</organism>
<gene>
    <name evidence="1" type="ORF">CEV34_3233</name>
</gene>
<dbReference type="Proteomes" id="UP000216188">
    <property type="component" value="Unassembled WGS sequence"/>
</dbReference>
<dbReference type="STRING" id="419475.A8A54_18550"/>
<dbReference type="EMBL" id="NNRM01000037">
    <property type="protein sequence ID" value="OYR23900.1"/>
    <property type="molecule type" value="Genomic_DNA"/>
</dbReference>
<evidence type="ECO:0000313" key="2">
    <source>
        <dbReference type="Proteomes" id="UP000216188"/>
    </source>
</evidence>